<keyword evidence="12" id="KW-1185">Reference proteome</keyword>
<dbReference type="AlphaFoldDB" id="A0A0N5CVE6"/>
<proteinExistence type="inferred from homology"/>
<dbReference type="Gene3D" id="1.10.287.70">
    <property type="match status" value="1"/>
</dbReference>
<organism evidence="13">
    <name type="scientific">Thelazia callipaeda</name>
    <name type="common">Oriental eyeworm</name>
    <name type="synonym">Parasitic nematode</name>
    <dbReference type="NCBI Taxonomy" id="103827"/>
    <lineage>
        <taxon>Eukaryota</taxon>
        <taxon>Metazoa</taxon>
        <taxon>Ecdysozoa</taxon>
        <taxon>Nematoda</taxon>
        <taxon>Chromadorea</taxon>
        <taxon>Rhabditida</taxon>
        <taxon>Spirurina</taxon>
        <taxon>Spiruromorpha</taxon>
        <taxon>Thelazioidea</taxon>
        <taxon>Thelaziidae</taxon>
        <taxon>Thelazia</taxon>
    </lineage>
</organism>
<dbReference type="InterPro" id="IPR013099">
    <property type="entry name" value="K_chnl_dom"/>
</dbReference>
<sequence>MVSAVAVNVSNVRLSSESSNCCLSPTTILKLKLRSRSVSNQKLWTASSSLFFAATTMATIGQFLGYGNIVPVTKYGRIVCVIFALIGAPLTLITIGDLGKFLSECTIYLYNKIKKVLRMSKRHFCKFKLRTGDSSKCKQTKIFNENEKEPCNWDDLALDKIEVPVILVFIILLVSFHSPS</sequence>
<keyword evidence="6 9" id="KW-0472">Membrane</keyword>
<dbReference type="GO" id="GO:0005886">
    <property type="term" value="C:plasma membrane"/>
    <property type="evidence" value="ECO:0007669"/>
    <property type="project" value="TreeGrafter"/>
</dbReference>
<dbReference type="OrthoDB" id="297496at2759"/>
<comment type="subcellular location">
    <subcellularLocation>
        <location evidence="1">Membrane</location>
        <topology evidence="1">Multi-pass membrane protein</topology>
    </subcellularLocation>
</comment>
<evidence type="ECO:0000256" key="3">
    <source>
        <dbReference type="ARBA" id="ARBA00022692"/>
    </source>
</evidence>
<dbReference type="WBParaSite" id="TCLT_0000427701-mRNA-1">
    <property type="protein sequence ID" value="TCLT_0000427701-mRNA-1"/>
    <property type="gene ID" value="TCLT_0000427701"/>
</dbReference>
<evidence type="ECO:0000313" key="12">
    <source>
        <dbReference type="Proteomes" id="UP000276776"/>
    </source>
</evidence>
<keyword evidence="3 8" id="KW-0812">Transmembrane</keyword>
<feature type="transmembrane region" description="Helical" evidence="9">
    <location>
        <begin position="43"/>
        <end position="63"/>
    </location>
</feature>
<feature type="transmembrane region" description="Helical" evidence="9">
    <location>
        <begin position="161"/>
        <end position="178"/>
    </location>
</feature>
<evidence type="ECO:0000256" key="4">
    <source>
        <dbReference type="ARBA" id="ARBA00022989"/>
    </source>
</evidence>
<evidence type="ECO:0000256" key="1">
    <source>
        <dbReference type="ARBA" id="ARBA00004141"/>
    </source>
</evidence>
<accession>A0A0N5CVE6</accession>
<dbReference type="GO" id="GO:0030322">
    <property type="term" value="P:stabilization of membrane potential"/>
    <property type="evidence" value="ECO:0007669"/>
    <property type="project" value="TreeGrafter"/>
</dbReference>
<feature type="domain" description="Potassium channel" evidence="10">
    <location>
        <begin position="41"/>
        <end position="103"/>
    </location>
</feature>
<evidence type="ECO:0000256" key="7">
    <source>
        <dbReference type="ARBA" id="ARBA00023303"/>
    </source>
</evidence>
<name>A0A0N5CVE6_THECL</name>
<evidence type="ECO:0000259" key="10">
    <source>
        <dbReference type="Pfam" id="PF07885"/>
    </source>
</evidence>
<gene>
    <name evidence="11" type="ORF">TCLT_LOCUS4266</name>
</gene>
<feature type="transmembrane region" description="Helical" evidence="9">
    <location>
        <begin position="75"/>
        <end position="95"/>
    </location>
</feature>
<dbReference type="GO" id="GO:0022841">
    <property type="term" value="F:potassium ion leak channel activity"/>
    <property type="evidence" value="ECO:0007669"/>
    <property type="project" value="TreeGrafter"/>
</dbReference>
<protein>
    <submittedName>
        <fullName evidence="13">Ion_trans_2 domain-containing protein</fullName>
    </submittedName>
</protein>
<reference evidence="13" key="1">
    <citation type="submission" date="2017-02" db="UniProtKB">
        <authorList>
            <consortium name="WormBaseParasite"/>
        </authorList>
    </citation>
    <scope>IDENTIFICATION</scope>
</reference>
<evidence type="ECO:0000313" key="13">
    <source>
        <dbReference type="WBParaSite" id="TCLT_0000427701-mRNA-1"/>
    </source>
</evidence>
<evidence type="ECO:0000256" key="5">
    <source>
        <dbReference type="ARBA" id="ARBA00023065"/>
    </source>
</evidence>
<keyword evidence="7 8" id="KW-0407">Ion channel</keyword>
<reference evidence="11 12" key="2">
    <citation type="submission" date="2018-11" db="EMBL/GenBank/DDBJ databases">
        <authorList>
            <consortium name="Pathogen Informatics"/>
        </authorList>
    </citation>
    <scope>NUCLEOTIDE SEQUENCE [LARGE SCALE GENOMIC DNA]</scope>
</reference>
<dbReference type="EMBL" id="UYYF01004282">
    <property type="protein sequence ID" value="VDN01353.1"/>
    <property type="molecule type" value="Genomic_DNA"/>
</dbReference>
<dbReference type="STRING" id="103827.A0A0N5CVE6"/>
<dbReference type="SUPFAM" id="SSF81324">
    <property type="entry name" value="Voltage-gated potassium channels"/>
    <property type="match status" value="1"/>
</dbReference>
<dbReference type="PANTHER" id="PTHR11003:SF110">
    <property type="entry name" value="POTASSIUM CHANNEL DOMAIN-CONTAINING PROTEIN"/>
    <property type="match status" value="1"/>
</dbReference>
<keyword evidence="4 9" id="KW-1133">Transmembrane helix</keyword>
<dbReference type="PANTHER" id="PTHR11003">
    <property type="entry name" value="POTASSIUM CHANNEL, SUBFAMILY K"/>
    <property type="match status" value="1"/>
</dbReference>
<keyword evidence="5 8" id="KW-0406">Ion transport</keyword>
<dbReference type="Pfam" id="PF07885">
    <property type="entry name" value="Ion_trans_2"/>
    <property type="match status" value="1"/>
</dbReference>
<dbReference type="InterPro" id="IPR003280">
    <property type="entry name" value="2pore_dom_K_chnl"/>
</dbReference>
<keyword evidence="2 8" id="KW-0813">Transport</keyword>
<evidence type="ECO:0000256" key="9">
    <source>
        <dbReference type="SAM" id="Phobius"/>
    </source>
</evidence>
<evidence type="ECO:0000256" key="2">
    <source>
        <dbReference type="ARBA" id="ARBA00022448"/>
    </source>
</evidence>
<comment type="similarity">
    <text evidence="8">Belongs to the two pore domain potassium channel (TC 1.A.1.8) family.</text>
</comment>
<evidence type="ECO:0000256" key="6">
    <source>
        <dbReference type="ARBA" id="ARBA00023136"/>
    </source>
</evidence>
<evidence type="ECO:0000313" key="11">
    <source>
        <dbReference type="EMBL" id="VDN01353.1"/>
    </source>
</evidence>
<dbReference type="GO" id="GO:0015271">
    <property type="term" value="F:outward rectifier potassium channel activity"/>
    <property type="evidence" value="ECO:0007669"/>
    <property type="project" value="TreeGrafter"/>
</dbReference>
<dbReference type="Proteomes" id="UP000276776">
    <property type="component" value="Unassembled WGS sequence"/>
</dbReference>
<dbReference type="PRINTS" id="PR01333">
    <property type="entry name" value="2POREKCHANEL"/>
</dbReference>
<evidence type="ECO:0000256" key="8">
    <source>
        <dbReference type="RuleBase" id="RU003857"/>
    </source>
</evidence>